<evidence type="ECO:0000313" key="8">
    <source>
        <dbReference type="EMBL" id="TCW35185.1"/>
    </source>
</evidence>
<proteinExistence type="predicted"/>
<dbReference type="Pfam" id="PF04632">
    <property type="entry name" value="FUSC"/>
    <property type="match status" value="1"/>
</dbReference>
<keyword evidence="2" id="KW-0813">Transport</keyword>
<name>A0A4R4A8U7_MARGR</name>
<dbReference type="PANTHER" id="PTHR30509">
    <property type="entry name" value="P-HYDROXYBENZOIC ACID EFFLUX PUMP SUBUNIT-RELATED"/>
    <property type="match status" value="1"/>
</dbReference>
<dbReference type="Proteomes" id="UP000295247">
    <property type="component" value="Unassembled WGS sequence"/>
</dbReference>
<evidence type="ECO:0000256" key="1">
    <source>
        <dbReference type="ARBA" id="ARBA00004651"/>
    </source>
</evidence>
<keyword evidence="3" id="KW-1003">Cell membrane</keyword>
<keyword evidence="6 7" id="KW-0472">Membrane</keyword>
<feature type="transmembrane region" description="Helical" evidence="7">
    <location>
        <begin position="35"/>
        <end position="52"/>
    </location>
</feature>
<organism evidence="8 9">
    <name type="scientific">Marichromatium gracile</name>
    <name type="common">Chromatium gracile</name>
    <dbReference type="NCBI Taxonomy" id="1048"/>
    <lineage>
        <taxon>Bacteria</taxon>
        <taxon>Pseudomonadati</taxon>
        <taxon>Pseudomonadota</taxon>
        <taxon>Gammaproteobacteria</taxon>
        <taxon>Chromatiales</taxon>
        <taxon>Chromatiaceae</taxon>
        <taxon>Marichromatium</taxon>
    </lineage>
</organism>
<dbReference type="PANTHER" id="PTHR30509:SF9">
    <property type="entry name" value="MULTIDRUG RESISTANCE PROTEIN MDTO"/>
    <property type="match status" value="1"/>
</dbReference>
<protein>
    <submittedName>
        <fullName evidence="8">Putative membrane protein YccC</fullName>
    </submittedName>
</protein>
<dbReference type="InterPro" id="IPR006726">
    <property type="entry name" value="PHBA_efflux_AaeB/fusaric-R"/>
</dbReference>
<evidence type="ECO:0000313" key="9">
    <source>
        <dbReference type="Proteomes" id="UP000295247"/>
    </source>
</evidence>
<evidence type="ECO:0000256" key="6">
    <source>
        <dbReference type="ARBA" id="ARBA00023136"/>
    </source>
</evidence>
<feature type="transmembrane region" description="Helical" evidence="7">
    <location>
        <begin position="82"/>
        <end position="101"/>
    </location>
</feature>
<evidence type="ECO:0000256" key="4">
    <source>
        <dbReference type="ARBA" id="ARBA00022692"/>
    </source>
</evidence>
<feature type="transmembrane region" description="Helical" evidence="7">
    <location>
        <begin position="57"/>
        <end position="76"/>
    </location>
</feature>
<keyword evidence="4 7" id="KW-0812">Transmembrane</keyword>
<evidence type="ECO:0000256" key="2">
    <source>
        <dbReference type="ARBA" id="ARBA00022448"/>
    </source>
</evidence>
<evidence type="ECO:0000256" key="3">
    <source>
        <dbReference type="ARBA" id="ARBA00022475"/>
    </source>
</evidence>
<feature type="transmembrane region" description="Helical" evidence="7">
    <location>
        <begin position="488"/>
        <end position="508"/>
    </location>
</feature>
<feature type="transmembrane region" description="Helical" evidence="7">
    <location>
        <begin position="413"/>
        <end position="430"/>
    </location>
</feature>
<comment type="subcellular location">
    <subcellularLocation>
        <location evidence="1">Cell membrane</location>
        <topology evidence="1">Multi-pass membrane protein</topology>
    </subcellularLocation>
</comment>
<evidence type="ECO:0000256" key="5">
    <source>
        <dbReference type="ARBA" id="ARBA00022989"/>
    </source>
</evidence>
<keyword evidence="5 7" id="KW-1133">Transmembrane helix</keyword>
<evidence type="ECO:0000256" key="7">
    <source>
        <dbReference type="SAM" id="Phobius"/>
    </source>
</evidence>
<accession>A0A4R4A8U7</accession>
<dbReference type="AlphaFoldDB" id="A0A4R4A8U7"/>
<feature type="transmembrane region" description="Helical" evidence="7">
    <location>
        <begin position="137"/>
        <end position="158"/>
    </location>
</feature>
<feature type="transmembrane region" description="Helical" evidence="7">
    <location>
        <begin position="355"/>
        <end position="378"/>
    </location>
</feature>
<reference evidence="8 9" key="1">
    <citation type="submission" date="2019-03" db="EMBL/GenBank/DDBJ databases">
        <title>Genomic Encyclopedia of Type Strains, Phase IV (KMG-IV): sequencing the most valuable type-strain genomes for metagenomic binning, comparative biology and taxonomic classification.</title>
        <authorList>
            <person name="Goeker M."/>
        </authorList>
    </citation>
    <scope>NUCLEOTIDE SEQUENCE [LARGE SCALE GENOMIC DNA]</scope>
    <source>
        <strain evidence="8 9">DSM 203</strain>
    </source>
</reference>
<sequence length="674" mass="72190">MPKLSRSALLFSANTFVAAMLALYLAMSIGLERPYWSIMTVYIVSGPLAAAVRSKALYRFLGTFVGAAGAVLLVPLLVHAPLLLSLAMSLWVGGCLALSVLDRSPPSYILMLAGYTCAMIGFPAVNQPTAIFDIAAARVEEILIGIACAALVHSLVFPRPVGTALRGRIGHWLGEADRWALALLRGDLDQLERDRGRLAGAVSEIQLMARHLPFDTSFLRETTVVVRQLRDRVLVLVPVLASLSDRLAALRAIAPELDPELRGLLAALAEWVESGAPRARGEALIAELEAARTSMSVRDWYGFNRSSLLTRAIELVRAQADAHALHAYLQDPEGPPPRLLGAGQASERRPLHRDLGLAALSGAAAFGAVLLCCVVWIWSGWQEGESAAITAAITCCLFAAMDDPVPAIRKFGVYLLVAMVLGALYLFVLMPAIGGFPMLVLVLAPTLLVVGAMIPDPRLAFPALSLIVNLVNTLVIQDHFSADFARFVNINLSQFFGVFAAVLVTRTLRSMSAEVSARRLLRHTWGDLARVAGGRDDDSAVDLASRLVDRVGLLSPKLAAARAGDLEGLDILRELRVGIDLATLRALRRRLPQPMVVELDGLLDGVGACYQARALGAPEPPGPPLRERLDRLLGRLARDDLAATGARGLCALVGLRRNLFPEAAPPAAVMEGAA</sequence>
<dbReference type="RefSeq" id="WP_132229941.1">
    <property type="nucleotide sequence ID" value="NZ_NRRH01000004.1"/>
</dbReference>
<feature type="transmembrane region" description="Helical" evidence="7">
    <location>
        <begin position="436"/>
        <end position="454"/>
    </location>
</feature>
<dbReference type="GO" id="GO:0005886">
    <property type="term" value="C:plasma membrane"/>
    <property type="evidence" value="ECO:0007669"/>
    <property type="project" value="UniProtKB-SubCell"/>
</dbReference>
<feature type="transmembrane region" description="Helical" evidence="7">
    <location>
        <begin position="108"/>
        <end position="125"/>
    </location>
</feature>
<comment type="caution">
    <text evidence="8">The sequence shown here is derived from an EMBL/GenBank/DDBJ whole genome shotgun (WGS) entry which is preliminary data.</text>
</comment>
<gene>
    <name evidence="8" type="ORF">EDC29_107128</name>
</gene>
<feature type="transmembrane region" description="Helical" evidence="7">
    <location>
        <begin position="7"/>
        <end position="29"/>
    </location>
</feature>
<dbReference type="EMBL" id="SMDC01000007">
    <property type="protein sequence ID" value="TCW35185.1"/>
    <property type="molecule type" value="Genomic_DNA"/>
</dbReference>
<dbReference type="GO" id="GO:0022857">
    <property type="term" value="F:transmembrane transporter activity"/>
    <property type="evidence" value="ECO:0007669"/>
    <property type="project" value="InterPro"/>
</dbReference>
<feature type="transmembrane region" description="Helical" evidence="7">
    <location>
        <begin position="459"/>
        <end position="476"/>
    </location>
</feature>